<dbReference type="OMA" id="ISRCICH"/>
<organism evidence="1 2">
    <name type="scientific">Lupinus angustifolius</name>
    <name type="common">Narrow-leaved blue lupine</name>
    <dbReference type="NCBI Taxonomy" id="3871"/>
    <lineage>
        <taxon>Eukaryota</taxon>
        <taxon>Viridiplantae</taxon>
        <taxon>Streptophyta</taxon>
        <taxon>Embryophyta</taxon>
        <taxon>Tracheophyta</taxon>
        <taxon>Spermatophyta</taxon>
        <taxon>Magnoliopsida</taxon>
        <taxon>eudicotyledons</taxon>
        <taxon>Gunneridae</taxon>
        <taxon>Pentapetalae</taxon>
        <taxon>rosids</taxon>
        <taxon>fabids</taxon>
        <taxon>Fabales</taxon>
        <taxon>Fabaceae</taxon>
        <taxon>Papilionoideae</taxon>
        <taxon>50 kb inversion clade</taxon>
        <taxon>genistoids sensu lato</taxon>
        <taxon>core genistoids</taxon>
        <taxon>Genisteae</taxon>
        <taxon>Lupinus</taxon>
    </lineage>
</organism>
<protein>
    <submittedName>
        <fullName evidence="1">Uncharacterized protein</fullName>
    </submittedName>
</protein>
<name>A0A1J7GT01_LUPAN</name>
<evidence type="ECO:0000313" key="2">
    <source>
        <dbReference type="Proteomes" id="UP000188354"/>
    </source>
</evidence>
<evidence type="ECO:0000313" key="1">
    <source>
        <dbReference type="EMBL" id="OIW03671.1"/>
    </source>
</evidence>
<sequence>MVVSQDHSKLNSSFILDLIVNLVSANPSISVKAVVKEVVSHFDYTVTYRKAWTAKQMAYNELYNELPRWMNALQYFSPGTIVKYEARHRVVDGIEDPSRIILDRILWAFKPCIEGFVYCKPILQVGETFFDWEIYWNIANSKFTIWKQTCISRCICHC</sequence>
<dbReference type="EMBL" id="CM007370">
    <property type="protein sequence ID" value="OIW03671.1"/>
    <property type="molecule type" value="Genomic_DNA"/>
</dbReference>
<proteinExistence type="predicted"/>
<dbReference type="Proteomes" id="UP000188354">
    <property type="component" value="Chromosome LG10"/>
</dbReference>
<dbReference type="AlphaFoldDB" id="A0A1J7GT01"/>
<dbReference type="PANTHER" id="PTHR31973">
    <property type="entry name" value="POLYPROTEIN, PUTATIVE-RELATED"/>
    <property type="match status" value="1"/>
</dbReference>
<gene>
    <name evidence="1" type="ORF">TanjilG_30735</name>
</gene>
<keyword evidence="2" id="KW-1185">Reference proteome</keyword>
<reference evidence="1 2" key="1">
    <citation type="journal article" date="2017" name="Plant Biotechnol. J.">
        <title>A comprehensive draft genome sequence for lupin (Lupinus angustifolius), an emerging health food: insights into plant-microbe interactions and legume evolution.</title>
        <authorList>
            <person name="Hane J.K."/>
            <person name="Ming Y."/>
            <person name="Kamphuis L.G."/>
            <person name="Nelson M.N."/>
            <person name="Garg G."/>
            <person name="Atkins C.A."/>
            <person name="Bayer P.E."/>
            <person name="Bravo A."/>
            <person name="Bringans S."/>
            <person name="Cannon S."/>
            <person name="Edwards D."/>
            <person name="Foley R."/>
            <person name="Gao L.L."/>
            <person name="Harrison M.J."/>
            <person name="Huang W."/>
            <person name="Hurgobin B."/>
            <person name="Li S."/>
            <person name="Liu C.W."/>
            <person name="McGrath A."/>
            <person name="Morahan G."/>
            <person name="Murray J."/>
            <person name="Weller J."/>
            <person name="Jian J."/>
            <person name="Singh K.B."/>
        </authorList>
    </citation>
    <scope>NUCLEOTIDE SEQUENCE [LARGE SCALE GENOMIC DNA]</scope>
    <source>
        <strain evidence="2">cv. Tanjil</strain>
        <tissue evidence="1">Whole plant</tissue>
    </source>
</reference>
<dbReference type="Gramene" id="OIW03671">
    <property type="protein sequence ID" value="OIW03671"/>
    <property type="gene ID" value="TanjilG_30735"/>
</dbReference>
<accession>A0A1J7GT01</accession>